<organism evidence="2">
    <name type="scientific">Planktothricoides raciborskii GIHE-MW2</name>
    <dbReference type="NCBI Taxonomy" id="2792601"/>
    <lineage>
        <taxon>Bacteria</taxon>
        <taxon>Bacillati</taxon>
        <taxon>Cyanobacteriota</taxon>
        <taxon>Cyanophyceae</taxon>
        <taxon>Oscillatoriophycideae</taxon>
        <taxon>Oscillatoriales</taxon>
        <taxon>Oscillatoriaceae</taxon>
        <taxon>Planktothricoides</taxon>
    </lineage>
</organism>
<dbReference type="GO" id="GO:0005829">
    <property type="term" value="C:cytosol"/>
    <property type="evidence" value="ECO:0007669"/>
    <property type="project" value="TreeGrafter"/>
</dbReference>
<comment type="similarity">
    <text evidence="1">Belongs to the class-IV pyridoxal-phosphate-dependent aminotransferase family.</text>
</comment>
<keyword evidence="2" id="KW-0808">Transferase</keyword>
<dbReference type="Pfam" id="PF01063">
    <property type="entry name" value="Aminotran_4"/>
    <property type="match status" value="1"/>
</dbReference>
<dbReference type="CDD" id="cd00449">
    <property type="entry name" value="PLPDE_IV"/>
    <property type="match status" value="1"/>
</dbReference>
<accession>A0AAU8J8L8</accession>
<sequence>MTLQIFWYQGKLQDSGTLELRIDDPGLIYGATVFTTLRVYGGSLDHPRTNWIAHCDRLKHSLNIFGWAEPDWQQIREGAEAMIPHWSVLRVTIFPDGRELIMGRSLPADLAEKQQQGISVVVWDAPQFRRSLPDHKTGNYLACWLALQGAKQQGADDAILVDDRGRWLETSIGNLWGWRDGHWWTPPLPAGILPGLMRSQLIDWLTSQGELVQEQPWTADLIRGFEAMAMSNSVMELVPIREVRAGSEILRYPDHGAVWSRFRRFLPTTI</sequence>
<dbReference type="InterPro" id="IPR043132">
    <property type="entry name" value="BCAT-like_C"/>
</dbReference>
<dbReference type="SUPFAM" id="SSF56752">
    <property type="entry name" value="D-aminoacid aminotransferase-like PLP-dependent enzymes"/>
    <property type="match status" value="1"/>
</dbReference>
<dbReference type="InterPro" id="IPR036038">
    <property type="entry name" value="Aminotransferase-like"/>
</dbReference>
<dbReference type="Gene3D" id="3.20.10.10">
    <property type="entry name" value="D-amino Acid Aminotransferase, subunit A, domain 2"/>
    <property type="match status" value="1"/>
</dbReference>
<dbReference type="GO" id="GO:0046394">
    <property type="term" value="P:carboxylic acid biosynthetic process"/>
    <property type="evidence" value="ECO:0007669"/>
    <property type="project" value="UniProtKB-ARBA"/>
</dbReference>
<dbReference type="InterPro" id="IPR050571">
    <property type="entry name" value="Class-IV_PLP-Dep_Aminotrnsfr"/>
</dbReference>
<dbReference type="PANTHER" id="PTHR42743">
    <property type="entry name" value="AMINO-ACID AMINOTRANSFERASE"/>
    <property type="match status" value="1"/>
</dbReference>
<name>A0AAU8J8L8_9CYAN</name>
<dbReference type="EMBL" id="CP159837">
    <property type="protein sequence ID" value="XCM34525.1"/>
    <property type="molecule type" value="Genomic_DNA"/>
</dbReference>
<dbReference type="AlphaFoldDB" id="A0AAU8J8L8"/>
<dbReference type="InterPro" id="IPR043131">
    <property type="entry name" value="BCAT-like_N"/>
</dbReference>
<dbReference type="Gene3D" id="3.30.470.10">
    <property type="match status" value="1"/>
</dbReference>
<reference evidence="2" key="1">
    <citation type="submission" date="2024-07" db="EMBL/GenBank/DDBJ databases">
        <authorList>
            <person name="Kim Y.J."/>
            <person name="Jeong J.Y."/>
        </authorList>
    </citation>
    <scope>NUCLEOTIDE SEQUENCE</scope>
    <source>
        <strain evidence="2">GIHE-MW2</strain>
    </source>
</reference>
<dbReference type="RefSeq" id="WP_231636538.1">
    <property type="nucleotide sequence ID" value="NZ_CP159837.1"/>
</dbReference>
<gene>
    <name evidence="2" type="ORF">ABWT76_003131</name>
</gene>
<keyword evidence="2" id="KW-0032">Aminotransferase</keyword>
<dbReference type="GO" id="GO:0008483">
    <property type="term" value="F:transaminase activity"/>
    <property type="evidence" value="ECO:0007669"/>
    <property type="project" value="UniProtKB-KW"/>
</dbReference>
<protein>
    <submittedName>
        <fullName evidence="2">Aminotransferase class IV</fullName>
    </submittedName>
</protein>
<proteinExistence type="inferred from homology"/>
<dbReference type="PANTHER" id="PTHR42743:SF11">
    <property type="entry name" value="AMINODEOXYCHORISMATE LYASE"/>
    <property type="match status" value="1"/>
</dbReference>
<evidence type="ECO:0000313" key="2">
    <source>
        <dbReference type="EMBL" id="XCM34525.1"/>
    </source>
</evidence>
<evidence type="ECO:0000256" key="1">
    <source>
        <dbReference type="ARBA" id="ARBA00009320"/>
    </source>
</evidence>
<dbReference type="InterPro" id="IPR001544">
    <property type="entry name" value="Aminotrans_IV"/>
</dbReference>